<dbReference type="Pfam" id="PF01588">
    <property type="entry name" value="tRNA_bind"/>
    <property type="match status" value="1"/>
</dbReference>
<feature type="binding site" evidence="15">
    <location>
        <position position="502"/>
    </location>
    <ligand>
        <name>Mg(2+)</name>
        <dbReference type="ChEBI" id="CHEBI:18420"/>
        <note>shared with alpha subunit</note>
    </ligand>
</feature>
<evidence type="ECO:0000256" key="1">
    <source>
        <dbReference type="ARBA" id="ARBA00004496"/>
    </source>
</evidence>
<evidence type="ECO:0000259" key="17">
    <source>
        <dbReference type="PROSITE" id="PS50886"/>
    </source>
</evidence>
<dbReference type="AlphaFoldDB" id="A0A2H5Y7T8"/>
<feature type="domain" description="TRNA-binding" evidence="17">
    <location>
        <begin position="46"/>
        <end position="170"/>
    </location>
</feature>
<dbReference type="FunFam" id="3.30.70.380:FF:000001">
    <property type="entry name" value="Phenylalanine--tRNA ligase beta subunit"/>
    <property type="match status" value="1"/>
</dbReference>
<dbReference type="InterPro" id="IPR033714">
    <property type="entry name" value="tRNA_bind_bactPheRS"/>
</dbReference>
<dbReference type="SUPFAM" id="SSF50249">
    <property type="entry name" value="Nucleic acid-binding proteins"/>
    <property type="match status" value="1"/>
</dbReference>
<evidence type="ECO:0000256" key="6">
    <source>
        <dbReference type="ARBA" id="ARBA00022598"/>
    </source>
</evidence>
<organism evidence="20 21">
    <name type="scientific">Candidatus Thermoflexus japonica</name>
    <dbReference type="NCBI Taxonomy" id="2035417"/>
    <lineage>
        <taxon>Bacteria</taxon>
        <taxon>Bacillati</taxon>
        <taxon>Chloroflexota</taxon>
        <taxon>Thermoflexia</taxon>
        <taxon>Thermoflexales</taxon>
        <taxon>Thermoflexaceae</taxon>
        <taxon>Thermoflexus</taxon>
    </lineage>
</organism>
<evidence type="ECO:0000256" key="7">
    <source>
        <dbReference type="ARBA" id="ARBA00022723"/>
    </source>
</evidence>
<dbReference type="SUPFAM" id="SSF54991">
    <property type="entry name" value="Anticodon-binding domain of PheRS"/>
    <property type="match status" value="1"/>
</dbReference>
<dbReference type="InterPro" id="IPR041616">
    <property type="entry name" value="PheRS_beta_core"/>
</dbReference>
<comment type="cofactor">
    <cofactor evidence="15">
        <name>Mg(2+)</name>
        <dbReference type="ChEBI" id="CHEBI:18420"/>
    </cofactor>
    <text evidence="15">Binds 2 magnesium ions per tetramer.</text>
</comment>
<keyword evidence="5 16" id="KW-0820">tRNA-binding</keyword>
<dbReference type="Proteomes" id="UP000236642">
    <property type="component" value="Unassembled WGS sequence"/>
</dbReference>
<evidence type="ECO:0000256" key="5">
    <source>
        <dbReference type="ARBA" id="ARBA00022555"/>
    </source>
</evidence>
<dbReference type="FunFam" id="3.50.40.10:FF:000001">
    <property type="entry name" value="Phenylalanine--tRNA ligase beta subunit"/>
    <property type="match status" value="1"/>
</dbReference>
<dbReference type="GO" id="GO:0004826">
    <property type="term" value="F:phenylalanine-tRNA ligase activity"/>
    <property type="evidence" value="ECO:0007669"/>
    <property type="project" value="UniProtKB-UniRule"/>
</dbReference>
<name>A0A2H5Y7T8_9CHLR</name>
<dbReference type="Gene3D" id="3.30.930.10">
    <property type="entry name" value="Bira Bifunctional Protein, Domain 2"/>
    <property type="match status" value="1"/>
</dbReference>
<dbReference type="SUPFAM" id="SSF55681">
    <property type="entry name" value="Class II aaRS and biotin synthetases"/>
    <property type="match status" value="1"/>
</dbReference>
<dbReference type="InterPro" id="IPR020825">
    <property type="entry name" value="Phe-tRNA_synthase-like_B3/B4"/>
</dbReference>
<keyword evidence="7 15" id="KW-0479">Metal-binding</keyword>
<protein>
    <recommendedName>
        <fullName evidence="15">Phenylalanine--tRNA ligase beta subunit</fullName>
        <ecNumber evidence="15">6.1.1.20</ecNumber>
    </recommendedName>
    <alternativeName>
        <fullName evidence="15">Phenylalanyl-tRNA synthetase beta subunit</fullName>
        <shortName evidence="15">PheRS</shortName>
    </alternativeName>
</protein>
<dbReference type="InterPro" id="IPR012340">
    <property type="entry name" value="NA-bd_OB-fold"/>
</dbReference>
<dbReference type="Gene3D" id="3.30.70.380">
    <property type="entry name" value="Ferrodoxin-fold anticodon-binding domain"/>
    <property type="match status" value="1"/>
</dbReference>
<keyword evidence="10 15" id="KW-0460">Magnesium</keyword>
<dbReference type="PROSITE" id="PS51447">
    <property type="entry name" value="FDX_ACB"/>
    <property type="match status" value="1"/>
</dbReference>
<evidence type="ECO:0000256" key="16">
    <source>
        <dbReference type="PROSITE-ProRule" id="PRU00209"/>
    </source>
</evidence>
<evidence type="ECO:0000256" key="15">
    <source>
        <dbReference type="HAMAP-Rule" id="MF_00283"/>
    </source>
</evidence>
<dbReference type="Pfam" id="PF03483">
    <property type="entry name" value="B3_4"/>
    <property type="match status" value="1"/>
</dbReference>
<evidence type="ECO:0000256" key="3">
    <source>
        <dbReference type="ARBA" id="ARBA00011209"/>
    </source>
</evidence>
<evidence type="ECO:0000256" key="4">
    <source>
        <dbReference type="ARBA" id="ARBA00022490"/>
    </source>
</evidence>
<dbReference type="PANTHER" id="PTHR10947">
    <property type="entry name" value="PHENYLALANYL-TRNA SYNTHETASE BETA CHAIN AND LEUCINE-RICH REPEAT-CONTAINING PROTEIN 47"/>
    <property type="match status" value="1"/>
</dbReference>
<keyword evidence="13 15" id="KW-0030">Aminoacyl-tRNA synthetase</keyword>
<dbReference type="InterPro" id="IPR045864">
    <property type="entry name" value="aa-tRNA-synth_II/BPL/LPL"/>
</dbReference>
<dbReference type="GO" id="GO:0009328">
    <property type="term" value="C:phenylalanine-tRNA ligase complex"/>
    <property type="evidence" value="ECO:0007669"/>
    <property type="project" value="TreeGrafter"/>
</dbReference>
<dbReference type="Gene3D" id="2.40.50.140">
    <property type="entry name" value="Nucleic acid-binding proteins"/>
    <property type="match status" value="1"/>
</dbReference>
<dbReference type="InterPro" id="IPR009061">
    <property type="entry name" value="DNA-bd_dom_put_sf"/>
</dbReference>
<dbReference type="NCBIfam" id="TIGR00472">
    <property type="entry name" value="pheT_bact"/>
    <property type="match status" value="1"/>
</dbReference>
<feature type="domain" description="FDX-ACB" evidence="18">
    <location>
        <begin position="749"/>
        <end position="842"/>
    </location>
</feature>
<dbReference type="EC" id="6.1.1.20" evidence="15"/>
<evidence type="ECO:0000256" key="14">
    <source>
        <dbReference type="ARBA" id="ARBA00049255"/>
    </source>
</evidence>
<dbReference type="InterPro" id="IPR045060">
    <property type="entry name" value="Phe-tRNA-ligase_IIc_bsu"/>
</dbReference>
<dbReference type="GO" id="GO:0006432">
    <property type="term" value="P:phenylalanyl-tRNA aminoacylation"/>
    <property type="evidence" value="ECO:0007669"/>
    <property type="project" value="UniProtKB-UniRule"/>
</dbReference>
<feature type="binding site" evidence="15">
    <location>
        <position position="493"/>
    </location>
    <ligand>
        <name>Mg(2+)</name>
        <dbReference type="ChEBI" id="CHEBI:18420"/>
        <note>shared with alpha subunit</note>
    </ligand>
</feature>
<keyword evidence="6 15" id="KW-0436">Ligase</keyword>
<dbReference type="GO" id="GO:0000049">
    <property type="term" value="F:tRNA binding"/>
    <property type="evidence" value="ECO:0007669"/>
    <property type="project" value="UniProtKB-UniRule"/>
</dbReference>
<dbReference type="SUPFAM" id="SSF56037">
    <property type="entry name" value="PheT/TilS domain"/>
    <property type="match status" value="1"/>
</dbReference>
<keyword evidence="4 15" id="KW-0963">Cytoplasm</keyword>
<evidence type="ECO:0000256" key="10">
    <source>
        <dbReference type="ARBA" id="ARBA00022842"/>
    </source>
</evidence>
<evidence type="ECO:0000259" key="19">
    <source>
        <dbReference type="PROSITE" id="PS51483"/>
    </source>
</evidence>
<dbReference type="Pfam" id="PF03484">
    <property type="entry name" value="B5"/>
    <property type="match status" value="1"/>
</dbReference>
<dbReference type="InterPro" id="IPR002547">
    <property type="entry name" value="tRNA-bd_dom"/>
</dbReference>
<reference evidence="21" key="1">
    <citation type="submission" date="2017-09" db="EMBL/GenBank/DDBJ databases">
        <title>Metaegenomics of thermophilic ammonia-oxidizing enrichment culture.</title>
        <authorList>
            <person name="Kato S."/>
            <person name="Suzuki K."/>
        </authorList>
    </citation>
    <scope>NUCLEOTIDE SEQUENCE [LARGE SCALE GENOMIC DNA]</scope>
</reference>
<dbReference type="EMBL" id="BEHY01000042">
    <property type="protein sequence ID" value="GBD09438.1"/>
    <property type="molecule type" value="Genomic_DNA"/>
</dbReference>
<dbReference type="SMART" id="SM00896">
    <property type="entry name" value="FDX-ACB"/>
    <property type="match status" value="1"/>
</dbReference>
<dbReference type="CDD" id="cd02796">
    <property type="entry name" value="tRNA_bind_bactPheRS"/>
    <property type="match status" value="1"/>
</dbReference>
<dbReference type="GO" id="GO:0005524">
    <property type="term" value="F:ATP binding"/>
    <property type="evidence" value="ECO:0007669"/>
    <property type="project" value="UniProtKB-UniRule"/>
</dbReference>
<comment type="catalytic activity">
    <reaction evidence="14 15">
        <text>tRNA(Phe) + L-phenylalanine + ATP = L-phenylalanyl-tRNA(Phe) + AMP + diphosphate + H(+)</text>
        <dbReference type="Rhea" id="RHEA:19413"/>
        <dbReference type="Rhea" id="RHEA-COMP:9668"/>
        <dbReference type="Rhea" id="RHEA-COMP:9699"/>
        <dbReference type="ChEBI" id="CHEBI:15378"/>
        <dbReference type="ChEBI" id="CHEBI:30616"/>
        <dbReference type="ChEBI" id="CHEBI:33019"/>
        <dbReference type="ChEBI" id="CHEBI:58095"/>
        <dbReference type="ChEBI" id="CHEBI:78442"/>
        <dbReference type="ChEBI" id="CHEBI:78531"/>
        <dbReference type="ChEBI" id="CHEBI:456215"/>
        <dbReference type="EC" id="6.1.1.20"/>
    </reaction>
</comment>
<dbReference type="InterPro" id="IPR005146">
    <property type="entry name" value="B3/B4_tRNA-bd"/>
</dbReference>
<keyword evidence="11 16" id="KW-0694">RNA-binding</keyword>
<evidence type="ECO:0000256" key="9">
    <source>
        <dbReference type="ARBA" id="ARBA00022840"/>
    </source>
</evidence>
<evidence type="ECO:0000259" key="18">
    <source>
        <dbReference type="PROSITE" id="PS51447"/>
    </source>
</evidence>
<dbReference type="PROSITE" id="PS50886">
    <property type="entry name" value="TRBD"/>
    <property type="match status" value="1"/>
</dbReference>
<sequence>MRVPWRWLQEYVKVELPPEELAERLTMAGLEVTAIERFGIPGAPLEWDRERIVVGQILRVERHPNADRLLLATVDYGRGEPKVVVTGAPNLFPFLGRPLERPLKVAFALEGATLYDGHQPGWVKMTLQGRAIRGIYSDAMVCSEKELGISEDHEGIILLDPEAPVGMPLADYMGDVVLDIDLTPNLAHAFSIIGIAREVAALTGRRLRYPSTAVRALGPAVRRLVGIRIEDPQGCPRYSAMVIHGVQVGPSPYWMQWRLRLCGLRPLNNIVDITNYVMLEWGQPLHAFDYDRLVERAGGRPPTIIVRRARPGERIRTLDGVDRTLDPEDLLICDEAGPIAIAGVMGGAETEVTEATRAVLLESANFDFVSIRRTAARHRLPSEASARFGRGIHPALTVPAAQRAAAFMQRLAGGRVARGIADAYVRKARRVAIPLSVEAVERVLGFSIPPRQIERILRSLEFQVKPIPPARRRGRRPSPPTAWRVTVPDHRRDCSRPEDLIEEIARIWGYDRIPETRLRDPLPPQRGNPAWAFEERVRDILVACGLQEVITYSLIHPDDEARLTPPGVANPYTALEYIRLINPISEERTVLRHTLLPGLLRTLAANLRFRERVALFEVGKVFLPTPGAPLPEEPRRVGLALTGPRDPASWLTADRAPMDFFDLKGIVETLLERLHIPEAVFERAEHPTLHPGRGAEVKAGGRSLGILGELHPLVRRMWELPDQPVLVAELDLEALQALTPLAHVFEAVPRVPPVVEDLAFIVPEHVPAAALATVLREAGAPLVREVRLFDVYQGAPIPPGHRSLAFTVVYQAEDRTLTDREVAGLRERLIRAAAEQLGAVVRQREE</sequence>
<comment type="subcellular location">
    <subcellularLocation>
        <location evidence="1 15">Cytoplasm</location>
    </subcellularLocation>
</comment>
<dbReference type="InterPro" id="IPR004532">
    <property type="entry name" value="Phe-tRNA-ligase_IIc_bsu_bact"/>
</dbReference>
<keyword evidence="9 15" id="KW-0067">ATP-binding</keyword>
<dbReference type="Pfam" id="PF17759">
    <property type="entry name" value="tRNA_synthFbeta"/>
    <property type="match status" value="1"/>
</dbReference>
<dbReference type="PROSITE" id="PS51483">
    <property type="entry name" value="B5"/>
    <property type="match status" value="1"/>
</dbReference>
<dbReference type="Gene3D" id="3.50.40.10">
    <property type="entry name" value="Phenylalanyl-trna Synthetase, Chain B, domain 3"/>
    <property type="match status" value="1"/>
</dbReference>
<dbReference type="PANTHER" id="PTHR10947:SF0">
    <property type="entry name" value="PHENYLALANINE--TRNA LIGASE BETA SUBUNIT"/>
    <property type="match status" value="1"/>
</dbReference>
<evidence type="ECO:0000256" key="8">
    <source>
        <dbReference type="ARBA" id="ARBA00022741"/>
    </source>
</evidence>
<dbReference type="Pfam" id="PF03147">
    <property type="entry name" value="FDX-ACB"/>
    <property type="match status" value="1"/>
</dbReference>
<proteinExistence type="inferred from homology"/>
<feature type="domain" description="B5" evidence="19">
    <location>
        <begin position="428"/>
        <end position="515"/>
    </location>
</feature>
<feature type="binding site" evidence="15">
    <location>
        <position position="503"/>
    </location>
    <ligand>
        <name>Mg(2+)</name>
        <dbReference type="ChEBI" id="CHEBI:18420"/>
        <note>shared with alpha subunit</note>
    </ligand>
</feature>
<gene>
    <name evidence="15 20" type="primary">pheT</name>
    <name evidence="20" type="ORF">HRbin22_01692</name>
</gene>
<dbReference type="InterPro" id="IPR005121">
    <property type="entry name" value="Fdx_antiC-bd"/>
</dbReference>
<dbReference type="SUPFAM" id="SSF46955">
    <property type="entry name" value="Putative DNA-binding domain"/>
    <property type="match status" value="1"/>
</dbReference>
<dbReference type="CDD" id="cd00769">
    <property type="entry name" value="PheRS_beta_core"/>
    <property type="match status" value="1"/>
</dbReference>
<evidence type="ECO:0000256" key="12">
    <source>
        <dbReference type="ARBA" id="ARBA00022917"/>
    </source>
</evidence>
<dbReference type="SMART" id="SM00873">
    <property type="entry name" value="B3_4"/>
    <property type="match status" value="1"/>
</dbReference>
<comment type="similarity">
    <text evidence="2 15">Belongs to the phenylalanyl-tRNA synthetase beta subunit family. Type 1 subfamily.</text>
</comment>
<dbReference type="InterPro" id="IPR005147">
    <property type="entry name" value="tRNA_synthase_B5-dom"/>
</dbReference>
<comment type="subunit">
    <text evidence="3 15">Tetramer of two alpha and two beta subunits.</text>
</comment>
<feature type="binding site" evidence="15">
    <location>
        <position position="499"/>
    </location>
    <ligand>
        <name>Mg(2+)</name>
        <dbReference type="ChEBI" id="CHEBI:18420"/>
        <note>shared with alpha subunit</note>
    </ligand>
</feature>
<keyword evidence="12 15" id="KW-0648">Protein biosynthesis</keyword>
<evidence type="ECO:0000313" key="20">
    <source>
        <dbReference type="EMBL" id="GBD09438.1"/>
    </source>
</evidence>
<evidence type="ECO:0000256" key="11">
    <source>
        <dbReference type="ARBA" id="ARBA00022884"/>
    </source>
</evidence>
<dbReference type="SMART" id="SM00874">
    <property type="entry name" value="B5"/>
    <property type="match status" value="1"/>
</dbReference>
<evidence type="ECO:0000256" key="13">
    <source>
        <dbReference type="ARBA" id="ARBA00023146"/>
    </source>
</evidence>
<dbReference type="GO" id="GO:0000287">
    <property type="term" value="F:magnesium ion binding"/>
    <property type="evidence" value="ECO:0007669"/>
    <property type="project" value="UniProtKB-UniRule"/>
</dbReference>
<dbReference type="HAMAP" id="MF_00283">
    <property type="entry name" value="Phe_tRNA_synth_beta1"/>
    <property type="match status" value="1"/>
</dbReference>
<accession>A0A2H5Y7T8</accession>
<comment type="caution">
    <text evidence="20">The sequence shown here is derived from an EMBL/GenBank/DDBJ whole genome shotgun (WGS) entry which is preliminary data.</text>
</comment>
<evidence type="ECO:0000256" key="2">
    <source>
        <dbReference type="ARBA" id="ARBA00008653"/>
    </source>
</evidence>
<keyword evidence="8 15" id="KW-0547">Nucleotide-binding</keyword>
<evidence type="ECO:0000313" key="21">
    <source>
        <dbReference type="Proteomes" id="UP000236642"/>
    </source>
</evidence>
<dbReference type="Gene3D" id="3.30.56.10">
    <property type="match status" value="2"/>
</dbReference>
<dbReference type="InterPro" id="IPR036690">
    <property type="entry name" value="Fdx_antiC-bd_sf"/>
</dbReference>